<feature type="domain" description="CENP-V/GFA" evidence="5">
    <location>
        <begin position="1"/>
        <end position="139"/>
    </location>
</feature>
<reference evidence="6 7" key="1">
    <citation type="journal article" date="2016" name="Fungal Biol.">
        <title>The genome of Xylona heveae provides a window into fungal endophytism.</title>
        <authorList>
            <person name="Gazis R."/>
            <person name="Kuo A."/>
            <person name="Riley R."/>
            <person name="LaButti K."/>
            <person name="Lipzen A."/>
            <person name="Lin J."/>
            <person name="Amirebrahimi M."/>
            <person name="Hesse C.N."/>
            <person name="Spatafora J.W."/>
            <person name="Henrissat B."/>
            <person name="Hainaut M."/>
            <person name="Grigoriev I.V."/>
            <person name="Hibbett D.S."/>
        </authorList>
    </citation>
    <scope>NUCLEOTIDE SEQUENCE [LARGE SCALE GENOMIC DNA]</scope>
    <source>
        <strain evidence="6 7">TC161</strain>
    </source>
</reference>
<sequence>MDASCQCATISFRTPTSKPLAIYICHCRECRKQSSSAFGVSAIFPYFELPAHLRPQLGCYVRETSTPGKRLKCYFCRLCGVRVLHFSVTVKANGDEGKDEEELPDSTVSVKGGCLDEVVEVLPAASLVRGISSGSESVKDAEEVIAKKNVQDVQRWDEEPDDGF</sequence>
<protein>
    <recommendedName>
        <fullName evidence="5">CENP-V/GFA domain-containing protein</fullName>
    </recommendedName>
</protein>
<evidence type="ECO:0000313" key="7">
    <source>
        <dbReference type="Proteomes" id="UP000076632"/>
    </source>
</evidence>
<gene>
    <name evidence="6" type="ORF">L228DRAFT_261734</name>
</gene>
<evidence type="ECO:0000313" key="6">
    <source>
        <dbReference type="EMBL" id="KZF21577.1"/>
    </source>
</evidence>
<dbReference type="Pfam" id="PF04828">
    <property type="entry name" value="GFA"/>
    <property type="match status" value="1"/>
</dbReference>
<keyword evidence="4" id="KW-0456">Lyase</keyword>
<dbReference type="GO" id="GO:0046872">
    <property type="term" value="F:metal ion binding"/>
    <property type="evidence" value="ECO:0007669"/>
    <property type="project" value="UniProtKB-KW"/>
</dbReference>
<name>A0A165FZW6_XYLHT</name>
<keyword evidence="2" id="KW-0479">Metal-binding</keyword>
<dbReference type="PANTHER" id="PTHR33337">
    <property type="entry name" value="GFA DOMAIN-CONTAINING PROTEIN"/>
    <property type="match status" value="1"/>
</dbReference>
<dbReference type="AlphaFoldDB" id="A0A165FZW6"/>
<evidence type="ECO:0000259" key="5">
    <source>
        <dbReference type="PROSITE" id="PS51891"/>
    </source>
</evidence>
<evidence type="ECO:0000256" key="4">
    <source>
        <dbReference type="ARBA" id="ARBA00023239"/>
    </source>
</evidence>
<dbReference type="PROSITE" id="PS51891">
    <property type="entry name" value="CENP_V_GFA"/>
    <property type="match status" value="1"/>
</dbReference>
<dbReference type="Proteomes" id="UP000076632">
    <property type="component" value="Unassembled WGS sequence"/>
</dbReference>
<proteinExistence type="inferred from homology"/>
<dbReference type="InterPro" id="IPR006913">
    <property type="entry name" value="CENP-V/GFA"/>
</dbReference>
<evidence type="ECO:0000256" key="1">
    <source>
        <dbReference type="ARBA" id="ARBA00005495"/>
    </source>
</evidence>
<dbReference type="GO" id="GO:0016846">
    <property type="term" value="F:carbon-sulfur lyase activity"/>
    <property type="evidence" value="ECO:0007669"/>
    <property type="project" value="InterPro"/>
</dbReference>
<dbReference type="RefSeq" id="XP_018187132.1">
    <property type="nucleotide sequence ID" value="XM_018334358.1"/>
</dbReference>
<accession>A0A165FZW6</accession>
<dbReference type="InterPro" id="IPR011057">
    <property type="entry name" value="Mss4-like_sf"/>
</dbReference>
<dbReference type="OMA" id="HIGMWAR"/>
<dbReference type="EMBL" id="KV407460">
    <property type="protein sequence ID" value="KZF21577.1"/>
    <property type="molecule type" value="Genomic_DNA"/>
</dbReference>
<organism evidence="6 7">
    <name type="scientific">Xylona heveae (strain CBS 132557 / TC161)</name>
    <dbReference type="NCBI Taxonomy" id="1328760"/>
    <lineage>
        <taxon>Eukaryota</taxon>
        <taxon>Fungi</taxon>
        <taxon>Dikarya</taxon>
        <taxon>Ascomycota</taxon>
        <taxon>Pezizomycotina</taxon>
        <taxon>Xylonomycetes</taxon>
        <taxon>Xylonales</taxon>
        <taxon>Xylonaceae</taxon>
        <taxon>Xylona</taxon>
    </lineage>
</organism>
<keyword evidence="7" id="KW-1185">Reference proteome</keyword>
<dbReference type="InParanoid" id="A0A165FZW6"/>
<evidence type="ECO:0000256" key="3">
    <source>
        <dbReference type="ARBA" id="ARBA00022833"/>
    </source>
</evidence>
<evidence type="ECO:0000256" key="2">
    <source>
        <dbReference type="ARBA" id="ARBA00022723"/>
    </source>
</evidence>
<comment type="similarity">
    <text evidence="1">Belongs to the Gfa family.</text>
</comment>
<dbReference type="GeneID" id="28899495"/>
<dbReference type="PANTHER" id="PTHR33337:SF3">
    <property type="entry name" value="CENP-V_GFA DOMAIN-CONTAINING PROTEIN"/>
    <property type="match status" value="1"/>
</dbReference>
<dbReference type="SUPFAM" id="SSF51316">
    <property type="entry name" value="Mss4-like"/>
    <property type="match status" value="1"/>
</dbReference>
<dbReference type="Gene3D" id="3.90.1590.10">
    <property type="entry name" value="glutathione-dependent formaldehyde- activating enzyme (gfa)"/>
    <property type="match status" value="1"/>
</dbReference>
<dbReference type="OrthoDB" id="5290969at2759"/>
<keyword evidence="3" id="KW-0862">Zinc</keyword>